<dbReference type="GeneID" id="93440791"/>
<dbReference type="EMBL" id="CP064946">
    <property type="protein sequence ID" value="QPH49943.1"/>
    <property type="molecule type" value="Genomic_DNA"/>
</dbReference>
<evidence type="ECO:0000313" key="1">
    <source>
        <dbReference type="EMBL" id="QPH49943.1"/>
    </source>
</evidence>
<dbReference type="RefSeq" id="WP_023534363.1">
    <property type="nucleotide sequence ID" value="NZ_BQHM01000010.1"/>
</dbReference>
<gene>
    <name evidence="1" type="ORF">IZU98_04220</name>
</gene>
<organism evidence="1 2">
    <name type="scientific">Pseudomonas fulva</name>
    <dbReference type="NCBI Taxonomy" id="47880"/>
    <lineage>
        <taxon>Bacteria</taxon>
        <taxon>Pseudomonadati</taxon>
        <taxon>Pseudomonadota</taxon>
        <taxon>Gammaproteobacteria</taxon>
        <taxon>Pseudomonadales</taxon>
        <taxon>Pseudomonadaceae</taxon>
        <taxon>Pseudomonas</taxon>
    </lineage>
</organism>
<dbReference type="Proteomes" id="UP000594430">
    <property type="component" value="Chromosome"/>
</dbReference>
<reference evidence="1 2" key="1">
    <citation type="submission" date="2020-11" db="EMBL/GenBank/DDBJ databases">
        <title>Pseudomonas fulva producing VIM-24.</title>
        <authorList>
            <person name="Liu S."/>
        </authorList>
    </citation>
    <scope>NUCLEOTIDE SEQUENCE [LARGE SCALE GENOMIC DNA]</scope>
    <source>
        <strain evidence="1 2">ZDHY414</strain>
    </source>
</reference>
<name>A0A2L1WA90_9PSED</name>
<evidence type="ECO:0008006" key="3">
    <source>
        <dbReference type="Google" id="ProtNLM"/>
    </source>
</evidence>
<dbReference type="AlphaFoldDB" id="A0A2L1WA90"/>
<proteinExistence type="predicted"/>
<accession>A0A2L1WA90</accession>
<protein>
    <recommendedName>
        <fullName evidence="3">PilZ domain-containing protein</fullName>
    </recommendedName>
</protein>
<evidence type="ECO:0000313" key="2">
    <source>
        <dbReference type="Proteomes" id="UP000594430"/>
    </source>
</evidence>
<sequence>MPPDTLLTQDELDYIQDVQHSPQFDMAEAMTSLLVNGDSRIQGLLTRLVAHEQVTLQAHVDNQQISIPLQLIEDEFHTLQLQLGAPDIFEIGPRLRPWRLTLDPPCALLDAHGDDSGLWVCDISVKGVLVQVRDLPDAPDVFTLRFAPDGVCPIELHGKLGRRIDGSKAAYDLSGTAQEDIERLRDFILHKHRLAHPELHTQMPG</sequence>